<dbReference type="STRING" id="13333.U5D2B9"/>
<reference evidence="2" key="1">
    <citation type="journal article" date="2013" name="Science">
        <title>The Amborella genome and the evolution of flowering plants.</title>
        <authorList>
            <consortium name="Amborella Genome Project"/>
        </authorList>
    </citation>
    <scope>NUCLEOTIDE SEQUENCE [LARGE SCALE GENOMIC DNA]</scope>
</reference>
<accession>U5D2B9</accession>
<evidence type="ECO:0000313" key="2">
    <source>
        <dbReference type="Proteomes" id="UP000017836"/>
    </source>
</evidence>
<dbReference type="GO" id="GO:0000159">
    <property type="term" value="C:protein phosphatase type 2A complex"/>
    <property type="evidence" value="ECO:0007669"/>
    <property type="project" value="InterPro"/>
</dbReference>
<dbReference type="InterPro" id="IPR002554">
    <property type="entry name" value="PP2A_B56"/>
</dbReference>
<dbReference type="PANTHER" id="PTHR10257">
    <property type="entry name" value="SERINE/THREONINE PROTEIN PHOSPHATASE 2A PP2A REGULATORY SUBUNIT B"/>
    <property type="match status" value="1"/>
</dbReference>
<dbReference type="GO" id="GO:0019888">
    <property type="term" value="F:protein phosphatase regulator activity"/>
    <property type="evidence" value="ECO:0007669"/>
    <property type="project" value="InterPro"/>
</dbReference>
<dbReference type="Gene3D" id="1.25.10.10">
    <property type="entry name" value="Leucine-rich Repeat Variant"/>
    <property type="match status" value="2"/>
</dbReference>
<dbReference type="AlphaFoldDB" id="U5D2B9"/>
<dbReference type="InterPro" id="IPR011989">
    <property type="entry name" value="ARM-like"/>
</dbReference>
<dbReference type="GO" id="GO:0007165">
    <property type="term" value="P:signal transduction"/>
    <property type="evidence" value="ECO:0007669"/>
    <property type="project" value="InterPro"/>
</dbReference>
<dbReference type="PANTHER" id="PTHR10257:SF60">
    <property type="entry name" value="SERINE_THREONINE PROTEIN PHOSPHATASE 2A 55 KDA REGULATORY SUBUNIT B' DELTA ISOFORM"/>
    <property type="match status" value="1"/>
</dbReference>
<dbReference type="HOGENOM" id="CLU_1629297_0_0_1"/>
<organism evidence="1 2">
    <name type="scientific">Amborella trichopoda</name>
    <dbReference type="NCBI Taxonomy" id="13333"/>
    <lineage>
        <taxon>Eukaryota</taxon>
        <taxon>Viridiplantae</taxon>
        <taxon>Streptophyta</taxon>
        <taxon>Embryophyta</taxon>
        <taxon>Tracheophyta</taxon>
        <taxon>Spermatophyta</taxon>
        <taxon>Magnoliopsida</taxon>
        <taxon>Amborellales</taxon>
        <taxon>Amborellaceae</taxon>
        <taxon>Amborella</taxon>
    </lineage>
</organism>
<dbReference type="EMBL" id="KI392442">
    <property type="protein sequence ID" value="ERN16549.1"/>
    <property type="molecule type" value="Genomic_DNA"/>
</dbReference>
<evidence type="ECO:0000313" key="1">
    <source>
        <dbReference type="EMBL" id="ERN16549.1"/>
    </source>
</evidence>
<gene>
    <name evidence="1" type="ORF">AMTR_s00031p00154390</name>
</gene>
<dbReference type="Gramene" id="ERN16549">
    <property type="protein sequence ID" value="ERN16549"/>
    <property type="gene ID" value="AMTR_s00031p00154390"/>
</dbReference>
<dbReference type="eggNOG" id="KOG2085">
    <property type="taxonomic scope" value="Eukaryota"/>
</dbReference>
<dbReference type="InterPro" id="IPR016024">
    <property type="entry name" value="ARM-type_fold"/>
</dbReference>
<protein>
    <submittedName>
        <fullName evidence="1">Uncharacterized protein</fullName>
    </submittedName>
</protein>
<dbReference type="Pfam" id="PF01603">
    <property type="entry name" value="B56"/>
    <property type="match status" value="1"/>
</dbReference>
<proteinExistence type="predicted"/>
<dbReference type="Proteomes" id="UP000017836">
    <property type="component" value="Unassembled WGS sequence"/>
</dbReference>
<dbReference type="SUPFAM" id="SSF48371">
    <property type="entry name" value="ARM repeat"/>
    <property type="match status" value="1"/>
</dbReference>
<keyword evidence="2" id="KW-1185">Reference proteome</keyword>
<name>U5D2B9_AMBTC</name>
<sequence length="163" mass="19434">MDIDKDELAMDPAWPYLQIVYDLLLKFVASSNTDPKVVKKYLDHSFVFRLLELFDYEGPREREALKKILCRIYRKFMVHWPFIRKTFIEKEPKLAGTVIKGLLKYWPATNSQKEVMFLGELEEVLEVTNGVEFQRTMVPLFRRITLRINNSHFHVKISLFSYL</sequence>